<dbReference type="Proteomes" id="UP000603640">
    <property type="component" value="Unassembled WGS sequence"/>
</dbReference>
<dbReference type="PANTHER" id="PTHR34818">
    <property type="entry name" value="PROTEIN BLI-3"/>
    <property type="match status" value="1"/>
</dbReference>
<protein>
    <submittedName>
        <fullName evidence="2">Pyridoxamine 5'-phosphate oxidase family protein</fullName>
    </submittedName>
</protein>
<dbReference type="PANTHER" id="PTHR34818:SF1">
    <property type="entry name" value="PROTEIN BLI-3"/>
    <property type="match status" value="1"/>
</dbReference>
<dbReference type="EMBL" id="JACRVF010000001">
    <property type="protein sequence ID" value="MBC5991745.1"/>
    <property type="molecule type" value="Genomic_DNA"/>
</dbReference>
<dbReference type="AlphaFoldDB" id="A0A923N762"/>
<comment type="caution">
    <text evidence="2">The sequence shown here is derived from an EMBL/GenBank/DDBJ whole genome shotgun (WGS) entry which is preliminary data.</text>
</comment>
<organism evidence="2 3">
    <name type="scientific">Pontibacter cellulosilyticus</name>
    <dbReference type="NCBI Taxonomy" id="1720253"/>
    <lineage>
        <taxon>Bacteria</taxon>
        <taxon>Pseudomonadati</taxon>
        <taxon>Bacteroidota</taxon>
        <taxon>Cytophagia</taxon>
        <taxon>Cytophagales</taxon>
        <taxon>Hymenobacteraceae</taxon>
        <taxon>Pontibacter</taxon>
    </lineage>
</organism>
<gene>
    <name evidence="2" type="ORF">H8S84_02725</name>
</gene>
<dbReference type="InterPro" id="IPR052917">
    <property type="entry name" value="Stress-Dev_Protein"/>
</dbReference>
<keyword evidence="3" id="KW-1185">Reference proteome</keyword>
<name>A0A923N762_9BACT</name>
<dbReference type="Gene3D" id="2.30.110.10">
    <property type="entry name" value="Electron Transport, Fmn-binding Protein, Chain A"/>
    <property type="match status" value="1"/>
</dbReference>
<dbReference type="Pfam" id="PF16242">
    <property type="entry name" value="Pyrid_ox_like"/>
    <property type="match status" value="1"/>
</dbReference>
<sequence>MDNNQNRQESLNKLIDMIKDVDIAMMTTIDDDGSLRSRPMRTQEVKEDGVLWFFTGYQSGKSHEINDNDAHVNLSYSNPDDELYVSVSGRATLTKDKQKIDELWNPALKAWFPNGKDDPNVGLIKVTIDKAEYWDAPNSTLVHLYGMAKAAITGDKARPGDNEKINL</sequence>
<dbReference type="InterPro" id="IPR012349">
    <property type="entry name" value="Split_barrel_FMN-bd"/>
</dbReference>
<dbReference type="InterPro" id="IPR038725">
    <property type="entry name" value="YdaG_split_barrel_FMN-bd"/>
</dbReference>
<evidence type="ECO:0000259" key="1">
    <source>
        <dbReference type="Pfam" id="PF16242"/>
    </source>
</evidence>
<proteinExistence type="predicted"/>
<evidence type="ECO:0000313" key="2">
    <source>
        <dbReference type="EMBL" id="MBC5991745.1"/>
    </source>
</evidence>
<evidence type="ECO:0000313" key="3">
    <source>
        <dbReference type="Proteomes" id="UP000603640"/>
    </source>
</evidence>
<accession>A0A923N762</accession>
<reference evidence="2" key="1">
    <citation type="submission" date="2020-08" db="EMBL/GenBank/DDBJ databases">
        <title>Pontibacter sp. SD6 16S ribosomal RNA gene Genome sequencing and assembly.</title>
        <authorList>
            <person name="Kang M."/>
        </authorList>
    </citation>
    <scope>NUCLEOTIDE SEQUENCE</scope>
    <source>
        <strain evidence="2">SD6</strain>
    </source>
</reference>
<feature type="domain" description="General stress protein FMN-binding split barrel" evidence="1">
    <location>
        <begin position="10"/>
        <end position="156"/>
    </location>
</feature>
<dbReference type="SUPFAM" id="SSF50475">
    <property type="entry name" value="FMN-binding split barrel"/>
    <property type="match status" value="1"/>
</dbReference>
<dbReference type="RefSeq" id="WP_187065733.1">
    <property type="nucleotide sequence ID" value="NZ_JACRVF010000001.1"/>
</dbReference>